<dbReference type="NCBIfam" id="TIGR03953">
    <property type="entry name" value="rplD_bact"/>
    <property type="match status" value="1"/>
</dbReference>
<comment type="caution">
    <text evidence="7">The sequence shown here is derived from an EMBL/GenBank/DDBJ whole genome shotgun (WGS) entry which is preliminary data.</text>
</comment>
<dbReference type="PANTHER" id="PTHR10746:SF6">
    <property type="entry name" value="LARGE RIBOSOMAL SUBUNIT PROTEIN UL4M"/>
    <property type="match status" value="1"/>
</dbReference>
<feature type="region of interest" description="Disordered" evidence="6">
    <location>
        <begin position="42"/>
        <end position="80"/>
    </location>
</feature>
<comment type="similarity">
    <text evidence="1 5">Belongs to the universal ribosomal protein uL4 family.</text>
</comment>
<dbReference type="GO" id="GO:0005840">
    <property type="term" value="C:ribosome"/>
    <property type="evidence" value="ECO:0007669"/>
    <property type="project" value="UniProtKB-KW"/>
</dbReference>
<dbReference type="InterPro" id="IPR013005">
    <property type="entry name" value="Ribosomal_uL4-like"/>
</dbReference>
<dbReference type="InterPro" id="IPR002136">
    <property type="entry name" value="Ribosomal_uL4"/>
</dbReference>
<comment type="function">
    <text evidence="5">One of the primary rRNA binding proteins, this protein initially binds near the 5'-end of the 23S rRNA. It is important during the early stages of 50S assembly. It makes multiple contacts with different domains of the 23S rRNA in the assembled 50S subunit and ribosome.</text>
</comment>
<comment type="function">
    <text evidence="5">Forms part of the polypeptide exit tunnel.</text>
</comment>
<organism evidence="7 8">
    <name type="scientific">Halorhodospira neutriphila</name>
    <dbReference type="NCBI Taxonomy" id="168379"/>
    <lineage>
        <taxon>Bacteria</taxon>
        <taxon>Pseudomonadati</taxon>
        <taxon>Pseudomonadota</taxon>
        <taxon>Gammaproteobacteria</taxon>
        <taxon>Chromatiales</taxon>
        <taxon>Ectothiorhodospiraceae</taxon>
        <taxon>Halorhodospira</taxon>
    </lineage>
</organism>
<name>A0ABS1E5L4_9GAMM</name>
<evidence type="ECO:0000313" key="8">
    <source>
        <dbReference type="Proteomes" id="UP000738126"/>
    </source>
</evidence>
<dbReference type="RefSeq" id="WP_200256058.1">
    <property type="nucleotide sequence ID" value="NZ_NRSH01000006.1"/>
</dbReference>
<dbReference type="PANTHER" id="PTHR10746">
    <property type="entry name" value="50S RIBOSOMAL PROTEIN L4"/>
    <property type="match status" value="1"/>
</dbReference>
<dbReference type="Gene3D" id="3.40.1370.10">
    <property type="match status" value="1"/>
</dbReference>
<keyword evidence="8" id="KW-1185">Reference proteome</keyword>
<reference evidence="7 8" key="1">
    <citation type="journal article" date="2020" name="Microorganisms">
        <title>Osmotic Adaptation and Compatible Solute Biosynthesis of Phototrophic Bacteria as Revealed from Genome Analyses.</title>
        <authorList>
            <person name="Imhoff J.F."/>
            <person name="Rahn T."/>
            <person name="Kunzel S."/>
            <person name="Keller A."/>
            <person name="Neulinger S.C."/>
        </authorList>
    </citation>
    <scope>NUCLEOTIDE SEQUENCE [LARGE SCALE GENOMIC DNA]</scope>
    <source>
        <strain evidence="7 8">DSM 15116</strain>
    </source>
</reference>
<evidence type="ECO:0000256" key="4">
    <source>
        <dbReference type="ARBA" id="ARBA00035244"/>
    </source>
</evidence>
<dbReference type="SUPFAM" id="SSF52166">
    <property type="entry name" value="Ribosomal protein L4"/>
    <property type="match status" value="1"/>
</dbReference>
<evidence type="ECO:0000256" key="2">
    <source>
        <dbReference type="ARBA" id="ARBA00022980"/>
    </source>
</evidence>
<proteinExistence type="inferred from homology"/>
<evidence type="ECO:0000313" key="7">
    <source>
        <dbReference type="EMBL" id="MBK1725666.1"/>
    </source>
</evidence>
<keyword evidence="5" id="KW-0699">rRNA-binding</keyword>
<dbReference type="Pfam" id="PF00573">
    <property type="entry name" value="Ribosomal_L4"/>
    <property type="match status" value="1"/>
</dbReference>
<evidence type="ECO:0000256" key="3">
    <source>
        <dbReference type="ARBA" id="ARBA00023274"/>
    </source>
</evidence>
<dbReference type="InterPro" id="IPR023574">
    <property type="entry name" value="Ribosomal_uL4_dom_sf"/>
</dbReference>
<evidence type="ECO:0000256" key="1">
    <source>
        <dbReference type="ARBA" id="ARBA00010528"/>
    </source>
</evidence>
<protein>
    <recommendedName>
        <fullName evidence="4 5">Large ribosomal subunit protein uL4</fullName>
    </recommendedName>
</protein>
<gene>
    <name evidence="5" type="primary">rplD</name>
    <name evidence="7" type="ORF">CKO13_01200</name>
</gene>
<sequence length="205" mass="22129">MELKLTSNQGEAAGQVEVADAAFAEPFREALIHQVVTAHLAGGRAGTKAQKTRSEVSGGGSKPWRQKGTGNARAGTNRSPLWRAGGQAFAAKPRSYRQKVNRKMYRGAIRSILSELVREQRLVVVESLALEAPKTRLLRERLQQLGVEHGLVVVDALEPSLALAARNLPGVSAVEAGRIDPPSLVGSEQVVMTVPAIRRVEEWLS</sequence>
<keyword evidence="3 5" id="KW-0687">Ribonucleoprotein</keyword>
<keyword evidence="5" id="KW-0694">RNA-binding</keyword>
<dbReference type="EMBL" id="NRSH01000006">
    <property type="protein sequence ID" value="MBK1725666.1"/>
    <property type="molecule type" value="Genomic_DNA"/>
</dbReference>
<comment type="subunit">
    <text evidence="5">Part of the 50S ribosomal subunit.</text>
</comment>
<evidence type="ECO:0000256" key="6">
    <source>
        <dbReference type="SAM" id="MobiDB-lite"/>
    </source>
</evidence>
<keyword evidence="2 5" id="KW-0689">Ribosomal protein</keyword>
<dbReference type="Proteomes" id="UP000738126">
    <property type="component" value="Unassembled WGS sequence"/>
</dbReference>
<evidence type="ECO:0000256" key="5">
    <source>
        <dbReference type="HAMAP-Rule" id="MF_01328"/>
    </source>
</evidence>
<accession>A0ABS1E5L4</accession>
<dbReference type="HAMAP" id="MF_01328_B">
    <property type="entry name" value="Ribosomal_uL4_B"/>
    <property type="match status" value="1"/>
</dbReference>